<evidence type="ECO:0000313" key="1">
    <source>
        <dbReference type="EMBL" id="SJL07693.1"/>
    </source>
</evidence>
<name>A0A284RG09_ARMOS</name>
<reference evidence="2" key="1">
    <citation type="journal article" date="2017" name="Nat. Ecol. Evol.">
        <title>Genome expansion and lineage-specific genetic innovations in the forest pathogenic fungi Armillaria.</title>
        <authorList>
            <person name="Sipos G."/>
            <person name="Prasanna A.N."/>
            <person name="Walter M.C."/>
            <person name="O'Connor E."/>
            <person name="Balint B."/>
            <person name="Krizsan K."/>
            <person name="Kiss B."/>
            <person name="Hess J."/>
            <person name="Varga T."/>
            <person name="Slot J."/>
            <person name="Riley R."/>
            <person name="Boka B."/>
            <person name="Rigling D."/>
            <person name="Barry K."/>
            <person name="Lee J."/>
            <person name="Mihaltcheva S."/>
            <person name="LaButti K."/>
            <person name="Lipzen A."/>
            <person name="Waldron R."/>
            <person name="Moloney N.M."/>
            <person name="Sperisen C."/>
            <person name="Kredics L."/>
            <person name="Vagvoelgyi C."/>
            <person name="Patrignani A."/>
            <person name="Fitzpatrick D."/>
            <person name="Nagy I."/>
            <person name="Doyle S."/>
            <person name="Anderson J.B."/>
            <person name="Grigoriev I.V."/>
            <person name="Gueldener U."/>
            <person name="Muensterkoetter M."/>
            <person name="Nagy L.G."/>
        </authorList>
    </citation>
    <scope>NUCLEOTIDE SEQUENCE [LARGE SCALE GENOMIC DNA]</scope>
    <source>
        <strain evidence="2">C18/9</strain>
    </source>
</reference>
<organism evidence="1 2">
    <name type="scientific">Armillaria ostoyae</name>
    <name type="common">Armillaria root rot fungus</name>
    <dbReference type="NCBI Taxonomy" id="47428"/>
    <lineage>
        <taxon>Eukaryota</taxon>
        <taxon>Fungi</taxon>
        <taxon>Dikarya</taxon>
        <taxon>Basidiomycota</taxon>
        <taxon>Agaricomycotina</taxon>
        <taxon>Agaricomycetes</taxon>
        <taxon>Agaricomycetidae</taxon>
        <taxon>Agaricales</taxon>
        <taxon>Marasmiineae</taxon>
        <taxon>Physalacriaceae</taxon>
        <taxon>Armillaria</taxon>
    </lineage>
</organism>
<proteinExistence type="predicted"/>
<sequence length="127" mass="14503">MHTIPTREKSSNLFFALRPRLFLNALPSVSDRLVIQNLIDNAEEALSDFDQQVATVRARFSQYLDFHRSLLSTIRRLPEDVLPEISEHDCAESRRTVLDLNRPMIILSEVGSLVRTNLGSRSPNVRS</sequence>
<accession>A0A284RG09</accession>
<gene>
    <name evidence="1" type="ORF">ARMOST_11043</name>
</gene>
<dbReference type="EMBL" id="FUEG01000008">
    <property type="protein sequence ID" value="SJL07693.1"/>
    <property type="molecule type" value="Genomic_DNA"/>
</dbReference>
<keyword evidence="2" id="KW-1185">Reference proteome</keyword>
<dbReference type="Proteomes" id="UP000219338">
    <property type="component" value="Unassembled WGS sequence"/>
</dbReference>
<evidence type="ECO:0000313" key="2">
    <source>
        <dbReference type="Proteomes" id="UP000219338"/>
    </source>
</evidence>
<dbReference type="AlphaFoldDB" id="A0A284RG09"/>
<dbReference type="OrthoDB" id="2992862at2759"/>
<protein>
    <submittedName>
        <fullName evidence="1">Uncharacterized protein</fullName>
    </submittedName>
</protein>